<organism evidence="1 2">
    <name type="scientific">Xanthomarina gelatinilytica</name>
    <dbReference type="NCBI Taxonomy" id="1137281"/>
    <lineage>
        <taxon>Bacteria</taxon>
        <taxon>Pseudomonadati</taxon>
        <taxon>Bacteroidota</taxon>
        <taxon>Flavobacteriia</taxon>
        <taxon>Flavobacteriales</taxon>
        <taxon>Flavobacteriaceae</taxon>
        <taxon>Xanthomarina</taxon>
    </lineage>
</organism>
<evidence type="ECO:0000313" key="1">
    <source>
        <dbReference type="EMBL" id="HCY82170.1"/>
    </source>
</evidence>
<dbReference type="EMBL" id="DPRK01000184">
    <property type="protein sequence ID" value="HCY82170.1"/>
    <property type="molecule type" value="Genomic_DNA"/>
</dbReference>
<proteinExistence type="predicted"/>
<dbReference type="AlphaFoldDB" id="A0A3D6BSE4"/>
<comment type="caution">
    <text evidence="1">The sequence shown here is derived from an EMBL/GenBank/DDBJ whole genome shotgun (WGS) entry which is preliminary data.</text>
</comment>
<evidence type="ECO:0000313" key="2">
    <source>
        <dbReference type="Proteomes" id="UP000263268"/>
    </source>
</evidence>
<reference evidence="1 2" key="1">
    <citation type="journal article" date="2018" name="Nat. Biotechnol.">
        <title>A standardized bacterial taxonomy based on genome phylogeny substantially revises the tree of life.</title>
        <authorList>
            <person name="Parks D.H."/>
            <person name="Chuvochina M."/>
            <person name="Waite D.W."/>
            <person name="Rinke C."/>
            <person name="Skarshewski A."/>
            <person name="Chaumeil P.A."/>
            <person name="Hugenholtz P."/>
        </authorList>
    </citation>
    <scope>NUCLEOTIDE SEQUENCE [LARGE SCALE GENOMIC DNA]</scope>
    <source>
        <strain evidence="1">UBA10227</strain>
    </source>
</reference>
<dbReference type="Proteomes" id="UP000263268">
    <property type="component" value="Unassembled WGS sequence"/>
</dbReference>
<protein>
    <submittedName>
        <fullName evidence="1">Uncharacterized protein</fullName>
    </submittedName>
</protein>
<name>A0A3D6BSE4_9FLAO</name>
<accession>A0A3D6BSE4</accession>
<gene>
    <name evidence="1" type="ORF">DHV22_11480</name>
</gene>
<sequence length="98" mass="11531">MNNETTTSGAVSIVDRPLGIKKDKRKYKEFTVSNETFRRFQTGRAKFERWSKYLNLQDDIEKSIYDYNIESRGKNIIVLRNEETGALRAIRPRSNNEL</sequence>